<comment type="subcellular location">
    <subcellularLocation>
        <location evidence="1">Cell envelope</location>
    </subcellularLocation>
</comment>
<dbReference type="EMBL" id="FPBH01000002">
    <property type="protein sequence ID" value="SFT63234.1"/>
    <property type="molecule type" value="Genomic_DNA"/>
</dbReference>
<dbReference type="SUPFAM" id="SSF53822">
    <property type="entry name" value="Periplasmic binding protein-like I"/>
    <property type="match status" value="1"/>
</dbReference>
<dbReference type="PANTHER" id="PTHR46847">
    <property type="entry name" value="D-ALLOSE-BINDING PERIPLASMIC PROTEIN-RELATED"/>
    <property type="match status" value="1"/>
</dbReference>
<comment type="similarity">
    <text evidence="2">Belongs to the bacterial solute-binding protein 2 family.</text>
</comment>
<protein>
    <submittedName>
        <fullName evidence="5">Monosaccharide ABC transporter substrate-binding protein, CUT2 family</fullName>
    </submittedName>
</protein>
<sequence length="363" mass="39984">MLTCAYAGLTGVSGRVFATTRAPRVVFLNPGEAVRRGTGQHWQLVSRFMTMAARTFDMQLEVLYAERDHLLMQRQAEEVARRADAPDYVVIVNEKMAAQQMLKTLARSPAKVLLIHNDLTSEQRHAVGNERELIPNWIGTVTANAERAGYRLMQFLYQQLGQHGAQVIGITGDPSTPVSLERAAGVDDFLFHASNAHTCQLVFSDWSYADSDQKARVLLARYPDANVIWAANDAMTLGALDAVKARNARVLVGGIGALQEALAKVADGSLAAMMAGDYFLGAWAMVLLHDHNQGNDFATNGGLRQKLDFLTVIHRENAPRYADLVFRSGAILDFGQYSKTRSPRPGPYDFNLQYLLDTASRAS</sequence>
<evidence type="ECO:0000256" key="2">
    <source>
        <dbReference type="ARBA" id="ARBA00007639"/>
    </source>
</evidence>
<evidence type="ECO:0000313" key="5">
    <source>
        <dbReference type="EMBL" id="SFT63234.1"/>
    </source>
</evidence>
<gene>
    <name evidence="5" type="ORF">SAMN05192563_1002417</name>
</gene>
<evidence type="ECO:0000256" key="3">
    <source>
        <dbReference type="ARBA" id="ARBA00022729"/>
    </source>
</evidence>
<evidence type="ECO:0000259" key="4">
    <source>
        <dbReference type="Pfam" id="PF13407"/>
    </source>
</evidence>
<dbReference type="AlphaFoldDB" id="A0A1I6ZKK7"/>
<dbReference type="GO" id="GO:0030246">
    <property type="term" value="F:carbohydrate binding"/>
    <property type="evidence" value="ECO:0007669"/>
    <property type="project" value="UniProtKB-ARBA"/>
</dbReference>
<reference evidence="5 6" key="1">
    <citation type="submission" date="2016-10" db="EMBL/GenBank/DDBJ databases">
        <authorList>
            <person name="de Groot N.N."/>
        </authorList>
    </citation>
    <scope>NUCLEOTIDE SEQUENCE [LARGE SCALE GENOMIC DNA]</scope>
    <source>
        <strain evidence="5 6">LMG 27731</strain>
    </source>
</reference>
<name>A0A1I6ZKK7_9BURK</name>
<dbReference type="RefSeq" id="WP_244179245.1">
    <property type="nucleotide sequence ID" value="NZ_FPBH01000002.1"/>
</dbReference>
<dbReference type="Pfam" id="PF13407">
    <property type="entry name" value="Peripla_BP_4"/>
    <property type="match status" value="1"/>
</dbReference>
<dbReference type="PANTHER" id="PTHR46847:SF2">
    <property type="entry name" value="ABC TRANSPORTER SUGAR-BINDING PROTEIN"/>
    <property type="match status" value="1"/>
</dbReference>
<accession>A0A1I6ZKK7</accession>
<organism evidence="5 6">
    <name type="scientific">Paraburkholderia aspalathi</name>
    <dbReference type="NCBI Taxonomy" id="1324617"/>
    <lineage>
        <taxon>Bacteria</taxon>
        <taxon>Pseudomonadati</taxon>
        <taxon>Pseudomonadota</taxon>
        <taxon>Betaproteobacteria</taxon>
        <taxon>Burkholderiales</taxon>
        <taxon>Burkholderiaceae</taxon>
        <taxon>Paraburkholderia</taxon>
    </lineage>
</organism>
<dbReference type="InterPro" id="IPR025997">
    <property type="entry name" value="SBP_2_dom"/>
</dbReference>
<dbReference type="InterPro" id="IPR028082">
    <property type="entry name" value="Peripla_BP_I"/>
</dbReference>
<dbReference type="Gene3D" id="3.40.50.2300">
    <property type="match status" value="2"/>
</dbReference>
<dbReference type="Proteomes" id="UP000198844">
    <property type="component" value="Unassembled WGS sequence"/>
</dbReference>
<dbReference type="CDD" id="cd06324">
    <property type="entry name" value="PBP1_ABC_sugar_binding-like"/>
    <property type="match status" value="1"/>
</dbReference>
<proteinExistence type="inferred from homology"/>
<feature type="domain" description="Periplasmic binding protein" evidence="4">
    <location>
        <begin position="40"/>
        <end position="295"/>
    </location>
</feature>
<dbReference type="GO" id="GO:0030313">
    <property type="term" value="C:cell envelope"/>
    <property type="evidence" value="ECO:0007669"/>
    <property type="project" value="UniProtKB-SubCell"/>
</dbReference>
<keyword evidence="3" id="KW-0732">Signal</keyword>
<evidence type="ECO:0000256" key="1">
    <source>
        <dbReference type="ARBA" id="ARBA00004196"/>
    </source>
</evidence>
<evidence type="ECO:0000313" key="6">
    <source>
        <dbReference type="Proteomes" id="UP000198844"/>
    </source>
</evidence>